<dbReference type="HOGENOM" id="CLU_3231316_0_0_6"/>
<dbReference type="EMBL" id="ATDT01000020">
    <property type="protein sequence ID" value="EPF16813.1"/>
    <property type="molecule type" value="Genomic_DNA"/>
</dbReference>
<reference evidence="1 2" key="1">
    <citation type="submission" date="2013-04" db="EMBL/GenBank/DDBJ databases">
        <authorList>
            <person name="Weinstock G."/>
            <person name="Sodergren E."/>
            <person name="Lobos E.A."/>
            <person name="Fulton L."/>
            <person name="Fulton R."/>
            <person name="Courtney L."/>
            <person name="Fronick C."/>
            <person name="O'Laughlin M."/>
            <person name="Godfrey J."/>
            <person name="Wilson R.M."/>
            <person name="Miner T."/>
            <person name="Farmer C."/>
            <person name="Delehaunty K."/>
            <person name="Cordes M."/>
            <person name="Minx P."/>
            <person name="Tomlinson C."/>
            <person name="Chen J."/>
            <person name="Wollam A."/>
            <person name="Pepin K.H."/>
            <person name="Palsikar V.B."/>
            <person name="Zhang X."/>
            <person name="Suruliraj S."/>
            <person name="Perna N.T."/>
            <person name="Plunkett G."/>
            <person name="Warren W."/>
            <person name="Mitreva M."/>
            <person name="Mardis E.R."/>
            <person name="Wilson R.K."/>
        </authorList>
    </citation>
    <scope>NUCLEOTIDE SEQUENCE [LARGE SCALE GENOMIC DNA]</scope>
    <source>
        <strain evidence="1 2">DSM 4568</strain>
    </source>
</reference>
<sequence length="43" mass="4928">MRKNPHFVECELRVLLAISAPNRVFKFGGWATVGMNETASRRH</sequence>
<comment type="caution">
    <text evidence="1">The sequence shown here is derived from an EMBL/GenBank/DDBJ whole genome shotgun (WGS) entry which is preliminary data.</text>
</comment>
<protein>
    <submittedName>
        <fullName evidence="1">Uncharacterized protein</fullName>
    </submittedName>
</protein>
<evidence type="ECO:0000313" key="1">
    <source>
        <dbReference type="EMBL" id="EPF16813.1"/>
    </source>
</evidence>
<dbReference type="AlphaFoldDB" id="S3ISQ5"/>
<dbReference type="Proteomes" id="UP000014585">
    <property type="component" value="Unassembled WGS sequence"/>
</dbReference>
<accession>S3ISQ5</accession>
<evidence type="ECO:0000313" key="2">
    <source>
        <dbReference type="Proteomes" id="UP000014585"/>
    </source>
</evidence>
<organism evidence="1 2">
    <name type="scientific">Cedecea davisae DSM 4568</name>
    <dbReference type="NCBI Taxonomy" id="566551"/>
    <lineage>
        <taxon>Bacteria</taxon>
        <taxon>Pseudomonadati</taxon>
        <taxon>Pseudomonadota</taxon>
        <taxon>Gammaproteobacteria</taxon>
        <taxon>Enterobacterales</taxon>
        <taxon>Enterobacteriaceae</taxon>
        <taxon>Cedecea</taxon>
    </lineage>
</organism>
<name>S3ISQ5_9ENTR</name>
<gene>
    <name evidence="1" type="ORF">HMPREF0201_02048</name>
</gene>
<proteinExistence type="predicted"/>